<reference evidence="3" key="2">
    <citation type="submission" date="2021-09" db="EMBL/GenBank/DDBJ databases">
        <authorList>
            <person name="Gilroy R."/>
        </authorList>
    </citation>
    <scope>NUCLEOTIDE SEQUENCE</scope>
    <source>
        <strain evidence="3">USAMLcec12-2067</strain>
    </source>
</reference>
<protein>
    <submittedName>
        <fullName evidence="3">Uncharacterized protein</fullName>
    </submittedName>
</protein>
<keyword evidence="2" id="KW-1133">Transmembrane helix</keyword>
<organism evidence="3 4">
    <name type="scientific">Rubneribacter badeniensis</name>
    <dbReference type="NCBI Taxonomy" id="2070688"/>
    <lineage>
        <taxon>Bacteria</taxon>
        <taxon>Bacillati</taxon>
        <taxon>Actinomycetota</taxon>
        <taxon>Coriobacteriia</taxon>
        <taxon>Eggerthellales</taxon>
        <taxon>Eggerthellaceae</taxon>
        <taxon>Rubneribacter</taxon>
    </lineage>
</organism>
<reference evidence="3" key="1">
    <citation type="journal article" date="2021" name="PeerJ">
        <title>Extensive microbial diversity within the chicken gut microbiome revealed by metagenomics and culture.</title>
        <authorList>
            <person name="Gilroy R."/>
            <person name="Ravi A."/>
            <person name="Getino M."/>
            <person name="Pursley I."/>
            <person name="Horton D.L."/>
            <person name="Alikhan N.F."/>
            <person name="Baker D."/>
            <person name="Gharbi K."/>
            <person name="Hall N."/>
            <person name="Watson M."/>
            <person name="Adriaenssens E.M."/>
            <person name="Foster-Nyarko E."/>
            <person name="Jarju S."/>
            <person name="Secka A."/>
            <person name="Antonio M."/>
            <person name="Oren A."/>
            <person name="Chaudhuri R.R."/>
            <person name="La Ragione R."/>
            <person name="Hildebrand F."/>
            <person name="Pallen M.J."/>
        </authorList>
    </citation>
    <scope>NUCLEOTIDE SEQUENCE</scope>
    <source>
        <strain evidence="3">USAMLcec12-2067</strain>
    </source>
</reference>
<feature type="region of interest" description="Disordered" evidence="1">
    <location>
        <begin position="34"/>
        <end position="55"/>
    </location>
</feature>
<evidence type="ECO:0000313" key="3">
    <source>
        <dbReference type="EMBL" id="HJH43744.1"/>
    </source>
</evidence>
<keyword evidence="2" id="KW-0812">Transmembrane</keyword>
<dbReference type="EMBL" id="DYZL01000175">
    <property type="protein sequence ID" value="HJH43744.1"/>
    <property type="molecule type" value="Genomic_DNA"/>
</dbReference>
<feature type="compositionally biased region" description="Basic and acidic residues" evidence="1">
    <location>
        <begin position="379"/>
        <end position="389"/>
    </location>
</feature>
<accession>A0A9D3ADD5</accession>
<name>A0A9D3ADD5_9ACTN</name>
<comment type="caution">
    <text evidence="3">The sequence shown here is derived from an EMBL/GenBank/DDBJ whole genome shotgun (WGS) entry which is preliminary data.</text>
</comment>
<dbReference type="Proteomes" id="UP000789325">
    <property type="component" value="Unassembled WGS sequence"/>
</dbReference>
<feature type="region of interest" description="Disordered" evidence="1">
    <location>
        <begin position="371"/>
        <end position="395"/>
    </location>
</feature>
<dbReference type="AlphaFoldDB" id="A0A9D3ADD5"/>
<gene>
    <name evidence="3" type="ORF">K8V16_08095</name>
</gene>
<evidence type="ECO:0000313" key="4">
    <source>
        <dbReference type="Proteomes" id="UP000789325"/>
    </source>
</evidence>
<feature type="region of interest" description="Disordered" evidence="1">
    <location>
        <begin position="325"/>
        <end position="344"/>
    </location>
</feature>
<feature type="region of interest" description="Disordered" evidence="1">
    <location>
        <begin position="1"/>
        <end position="22"/>
    </location>
</feature>
<keyword evidence="2" id="KW-0472">Membrane</keyword>
<evidence type="ECO:0000256" key="2">
    <source>
        <dbReference type="SAM" id="Phobius"/>
    </source>
</evidence>
<proteinExistence type="predicted"/>
<sequence>MTSHDPLERYGALMNKQTAPAHLPDKVLKRAEETAPTHLADSVPERTARTPQRSAIPKRRPFKPFALAACLLLALGMGIALVLPLAAPDASSSSVPPFTSRFAVKAYAASSNSIISAEEGDSLTFECDMLGMTPSQERYEEEGFYSGCMFSIEGEDITRIQAHIDRGELYRYTYEEFVRSSDPDRWAEALSHKPTEIGEGERFAEYDLVQPTLGDDGKDRNDPDKLVAVKCYQRLGSTIDTDTDVLREEGADLSSYRFGFWNNDVNFAYGSSDQPTLFNSIDSLNGAQVTITVTFEDGSCQTKVIELKAADLEAHQITAQDGSIKGVSLTGESGGDPLASTDSSSNIMTMHTLEGAVVEVSDEPFPCGEASHPTLDEPLTGRHVIEGHNDSSAAA</sequence>
<evidence type="ECO:0000256" key="1">
    <source>
        <dbReference type="SAM" id="MobiDB-lite"/>
    </source>
</evidence>
<feature type="transmembrane region" description="Helical" evidence="2">
    <location>
        <begin position="65"/>
        <end position="87"/>
    </location>
</feature>